<evidence type="ECO:0000313" key="3">
    <source>
        <dbReference type="Proteomes" id="UP000722989"/>
    </source>
</evidence>
<name>A0ABX0XY18_9ACTN</name>
<dbReference type="GO" id="GO:0004519">
    <property type="term" value="F:endonuclease activity"/>
    <property type="evidence" value="ECO:0007669"/>
    <property type="project" value="UniProtKB-KW"/>
</dbReference>
<feature type="domain" description="Putative restriction endonuclease" evidence="1">
    <location>
        <begin position="18"/>
        <end position="162"/>
    </location>
</feature>
<keyword evidence="2" id="KW-0378">Hydrolase</keyword>
<evidence type="ECO:0000313" key="2">
    <source>
        <dbReference type="EMBL" id="NJC70088.1"/>
    </source>
</evidence>
<reference evidence="2 3" key="1">
    <citation type="submission" date="2020-03" db="EMBL/GenBank/DDBJ databases">
        <title>WGS of the type strain of Planosporangium spp.</title>
        <authorList>
            <person name="Thawai C."/>
        </authorList>
    </citation>
    <scope>NUCLEOTIDE SEQUENCE [LARGE SCALE GENOMIC DNA]</scope>
    <source>
        <strain evidence="2 3">TBRC 5610</strain>
    </source>
</reference>
<dbReference type="SUPFAM" id="SSF52980">
    <property type="entry name" value="Restriction endonuclease-like"/>
    <property type="match status" value="1"/>
</dbReference>
<dbReference type="InterPro" id="IPR012296">
    <property type="entry name" value="Nuclease_put_TT1808"/>
</dbReference>
<dbReference type="RefSeq" id="WP_167924992.1">
    <property type="nucleotide sequence ID" value="NZ_JAATVY010000005.1"/>
</dbReference>
<dbReference type="InterPro" id="IPR011335">
    <property type="entry name" value="Restrct_endonuc-II-like"/>
</dbReference>
<sequence>MTSPTDWADPPPAGWTAEDLRRLAPSGHRRELIDGVVLVEPAPGPFHEAVGALLGTRMGVLCPPGHSVTQGVTVRFGDQRCFIPDVAVVIGDRCVDPSRWLVPREILIAIEVVAPTSLLMDRITKPALYAAAGIPYYWRVETDGGIEVSTYRLDLVEEVYRLTGEFRNTIDVPVPWPIKIPIDEITP</sequence>
<dbReference type="CDD" id="cd06260">
    <property type="entry name" value="DUF820-like"/>
    <property type="match status" value="1"/>
</dbReference>
<comment type="caution">
    <text evidence="2">The sequence shown here is derived from an EMBL/GenBank/DDBJ whole genome shotgun (WGS) entry which is preliminary data.</text>
</comment>
<dbReference type="Gene3D" id="3.90.1570.10">
    <property type="entry name" value="tt1808, chain A"/>
    <property type="match status" value="1"/>
</dbReference>
<organism evidence="2 3">
    <name type="scientific">Planosporangium thailandense</name>
    <dbReference type="NCBI Taxonomy" id="765197"/>
    <lineage>
        <taxon>Bacteria</taxon>
        <taxon>Bacillati</taxon>
        <taxon>Actinomycetota</taxon>
        <taxon>Actinomycetes</taxon>
        <taxon>Micromonosporales</taxon>
        <taxon>Micromonosporaceae</taxon>
        <taxon>Planosporangium</taxon>
    </lineage>
</organism>
<evidence type="ECO:0000259" key="1">
    <source>
        <dbReference type="Pfam" id="PF05685"/>
    </source>
</evidence>
<keyword evidence="2" id="KW-0540">Nuclease</keyword>
<protein>
    <submittedName>
        <fullName evidence="2">Uma2 family endonuclease</fullName>
    </submittedName>
</protein>
<dbReference type="PANTHER" id="PTHR35400:SF3">
    <property type="entry name" value="SLL1072 PROTEIN"/>
    <property type="match status" value="1"/>
</dbReference>
<dbReference type="PANTHER" id="PTHR35400">
    <property type="entry name" value="SLR1083 PROTEIN"/>
    <property type="match status" value="1"/>
</dbReference>
<keyword evidence="2" id="KW-0255">Endonuclease</keyword>
<proteinExistence type="predicted"/>
<dbReference type="EMBL" id="JAATVY010000005">
    <property type="protein sequence ID" value="NJC70088.1"/>
    <property type="molecule type" value="Genomic_DNA"/>
</dbReference>
<keyword evidence="3" id="KW-1185">Reference proteome</keyword>
<dbReference type="InterPro" id="IPR008538">
    <property type="entry name" value="Uma2"/>
</dbReference>
<gene>
    <name evidence="2" type="ORF">HC031_10250</name>
</gene>
<dbReference type="Proteomes" id="UP000722989">
    <property type="component" value="Unassembled WGS sequence"/>
</dbReference>
<accession>A0ABX0XY18</accession>
<dbReference type="Pfam" id="PF05685">
    <property type="entry name" value="Uma2"/>
    <property type="match status" value="1"/>
</dbReference>